<feature type="region of interest" description="Disordered" evidence="6">
    <location>
        <begin position="81"/>
        <end position="123"/>
    </location>
</feature>
<evidence type="ECO:0000256" key="4">
    <source>
        <dbReference type="ARBA" id="ARBA00023242"/>
    </source>
</evidence>
<dbReference type="PANTHER" id="PTHR48039">
    <property type="entry name" value="RNA-BINDING MOTIF PROTEIN 14B"/>
    <property type="match status" value="1"/>
</dbReference>
<protein>
    <submittedName>
        <fullName evidence="8">RNA-binding protein</fullName>
    </submittedName>
</protein>
<feature type="compositionally biased region" description="Basic and acidic residues" evidence="6">
    <location>
        <begin position="89"/>
        <end position="115"/>
    </location>
</feature>
<comment type="caution">
    <text evidence="8">The sequence shown here is derived from an EMBL/GenBank/DDBJ whole genome shotgun (WGS) entry which is preliminary data.</text>
</comment>
<name>A0ABQ8YYE9_9EUKA</name>
<evidence type="ECO:0000256" key="2">
    <source>
        <dbReference type="ARBA" id="ARBA00022737"/>
    </source>
</evidence>
<feature type="compositionally biased region" description="Basic residues" evidence="6">
    <location>
        <begin position="196"/>
        <end position="206"/>
    </location>
</feature>
<dbReference type="InterPro" id="IPR035979">
    <property type="entry name" value="RBD_domain_sf"/>
</dbReference>
<dbReference type="PANTHER" id="PTHR48039:SF5">
    <property type="entry name" value="RNA-BINDING PROTEIN 28"/>
    <property type="match status" value="1"/>
</dbReference>
<evidence type="ECO:0000313" key="8">
    <source>
        <dbReference type="EMBL" id="KAJ6249579.1"/>
    </source>
</evidence>
<dbReference type="Gene3D" id="3.30.70.330">
    <property type="match status" value="2"/>
</dbReference>
<dbReference type="SUPFAM" id="SSF54928">
    <property type="entry name" value="RNA-binding domain, RBD"/>
    <property type="match status" value="1"/>
</dbReference>
<gene>
    <name evidence="8" type="ORF">M0813_17000</name>
</gene>
<evidence type="ECO:0000313" key="9">
    <source>
        <dbReference type="Proteomes" id="UP001150062"/>
    </source>
</evidence>
<dbReference type="EMBL" id="JAOAOG010000098">
    <property type="protein sequence ID" value="KAJ6249579.1"/>
    <property type="molecule type" value="Genomic_DNA"/>
</dbReference>
<keyword evidence="4" id="KW-0539">Nucleus</keyword>
<dbReference type="SMART" id="SM00360">
    <property type="entry name" value="RRM"/>
    <property type="match status" value="1"/>
</dbReference>
<dbReference type="CDD" id="cd00590">
    <property type="entry name" value="RRM_SF"/>
    <property type="match status" value="1"/>
</dbReference>
<feature type="compositionally biased region" description="Basic and acidic residues" evidence="6">
    <location>
        <begin position="207"/>
        <end position="217"/>
    </location>
</feature>
<evidence type="ECO:0000256" key="3">
    <source>
        <dbReference type="ARBA" id="ARBA00022884"/>
    </source>
</evidence>
<evidence type="ECO:0000256" key="6">
    <source>
        <dbReference type="SAM" id="MobiDB-lite"/>
    </source>
</evidence>
<evidence type="ECO:0000256" key="5">
    <source>
        <dbReference type="PROSITE-ProRule" id="PRU00176"/>
    </source>
</evidence>
<evidence type="ECO:0000256" key="1">
    <source>
        <dbReference type="ARBA" id="ARBA00004123"/>
    </source>
</evidence>
<keyword evidence="9" id="KW-1185">Reference proteome</keyword>
<dbReference type="InterPro" id="IPR000504">
    <property type="entry name" value="RRM_dom"/>
</dbReference>
<sequence>MEKTTNSFRLTRFALFIKGIPYSVDETTLQDFFSDIGPVAGCSIARDSMGESKGFGFIKYQNKDDSARAIEKFHRSKFLGRRLIVEPPQPKEREERSPKSKDEKPTDKKSTDQKPKNFKSHYEKKKALGDSVEMEVLSEMFGIDEIIEDSEIPTNKKEKEQQRRKEREKRKEKEREKRKEKEREKRKDKEREKRKEKERKKQSKTHQGKELSKENKDINKFGFDSNAKIIVRNAPFQLTKKEVLKVFRKVGDVYDVFFPKGKKGFFFV</sequence>
<keyword evidence="2" id="KW-0677">Repeat</keyword>
<organism evidence="8 9">
    <name type="scientific">Anaeramoeba flamelloides</name>
    <dbReference type="NCBI Taxonomy" id="1746091"/>
    <lineage>
        <taxon>Eukaryota</taxon>
        <taxon>Metamonada</taxon>
        <taxon>Anaeramoebidae</taxon>
        <taxon>Anaeramoeba</taxon>
    </lineage>
</organism>
<accession>A0ABQ8YYE9</accession>
<dbReference type="InterPro" id="IPR051945">
    <property type="entry name" value="RRM_MRD1_RNA_proc_ribogen"/>
</dbReference>
<keyword evidence="3 5" id="KW-0694">RNA-binding</keyword>
<comment type="subcellular location">
    <subcellularLocation>
        <location evidence="1">Nucleus</location>
    </subcellularLocation>
</comment>
<feature type="compositionally biased region" description="Basic and acidic residues" evidence="6">
    <location>
        <begin position="154"/>
        <end position="195"/>
    </location>
</feature>
<reference evidence="8" key="1">
    <citation type="submission" date="2022-08" db="EMBL/GenBank/DDBJ databases">
        <title>Novel sulfate-reducing endosymbionts in the free-living metamonad Anaeramoeba.</title>
        <authorList>
            <person name="Jerlstrom-Hultqvist J."/>
            <person name="Cepicka I."/>
            <person name="Gallot-Lavallee L."/>
            <person name="Salas-Leiva D."/>
            <person name="Curtis B.A."/>
            <person name="Zahonova K."/>
            <person name="Pipaliya S."/>
            <person name="Dacks J."/>
            <person name="Roger A.J."/>
        </authorList>
    </citation>
    <scope>NUCLEOTIDE SEQUENCE</scope>
    <source>
        <strain evidence="8">Schooner1</strain>
    </source>
</reference>
<proteinExistence type="predicted"/>
<feature type="domain" description="RRM" evidence="7">
    <location>
        <begin position="227"/>
        <end position="268"/>
    </location>
</feature>
<evidence type="ECO:0000259" key="7">
    <source>
        <dbReference type="PROSITE" id="PS50102"/>
    </source>
</evidence>
<feature type="domain" description="RRM" evidence="7">
    <location>
        <begin position="13"/>
        <end position="90"/>
    </location>
</feature>
<dbReference type="Pfam" id="PF00076">
    <property type="entry name" value="RRM_1"/>
    <property type="match status" value="1"/>
</dbReference>
<dbReference type="InterPro" id="IPR012677">
    <property type="entry name" value="Nucleotide-bd_a/b_plait_sf"/>
</dbReference>
<feature type="region of interest" description="Disordered" evidence="6">
    <location>
        <begin position="152"/>
        <end position="217"/>
    </location>
</feature>
<dbReference type="Proteomes" id="UP001150062">
    <property type="component" value="Unassembled WGS sequence"/>
</dbReference>
<dbReference type="PROSITE" id="PS50102">
    <property type="entry name" value="RRM"/>
    <property type="match status" value="2"/>
</dbReference>